<dbReference type="Proteomes" id="UP001305002">
    <property type="component" value="Chromosome"/>
</dbReference>
<dbReference type="Gene3D" id="3.50.50.60">
    <property type="entry name" value="FAD/NAD(P)-binding domain"/>
    <property type="match status" value="1"/>
</dbReference>
<dbReference type="SUPFAM" id="SSF51905">
    <property type="entry name" value="FAD/NAD(P)-binding domain"/>
    <property type="match status" value="1"/>
</dbReference>
<organism evidence="3 4">
    <name type="scientific">Streptomyces coeruleorubidus</name>
    <dbReference type="NCBI Taxonomy" id="116188"/>
    <lineage>
        <taxon>Bacteria</taxon>
        <taxon>Bacillati</taxon>
        <taxon>Actinomycetota</taxon>
        <taxon>Actinomycetes</taxon>
        <taxon>Kitasatosporales</taxon>
        <taxon>Streptomycetaceae</taxon>
        <taxon>Streptomyces</taxon>
    </lineage>
</organism>
<dbReference type="RefSeq" id="WP_317923189.1">
    <property type="nucleotide sequence ID" value="NZ_CP137524.1"/>
</dbReference>
<dbReference type="GO" id="GO:0016491">
    <property type="term" value="F:oxidoreductase activity"/>
    <property type="evidence" value="ECO:0007669"/>
    <property type="project" value="UniProtKB-KW"/>
</dbReference>
<evidence type="ECO:0000256" key="1">
    <source>
        <dbReference type="SAM" id="MobiDB-lite"/>
    </source>
</evidence>
<keyword evidence="4" id="KW-1185">Reference proteome</keyword>
<dbReference type="PANTHER" id="PTHR42685:SF22">
    <property type="entry name" value="CONDITIONED MEDIUM FACTOR RECEPTOR 1"/>
    <property type="match status" value="1"/>
</dbReference>
<keyword evidence="3" id="KW-0560">Oxidoreductase</keyword>
<protein>
    <submittedName>
        <fullName evidence="3">NAD(P)/FAD-dependent oxidoreductase</fullName>
        <ecNumber evidence="3">1.-.-.-</ecNumber>
    </submittedName>
</protein>
<reference evidence="3 4" key="1">
    <citation type="journal article" date="2021" name="J. Microbiol. Biotechnol.">
        <title>An Efficient Markerless Deletion System Suitable for the Industrial Strains of Streptomyces.</title>
        <authorList>
            <person name="Dong J."/>
            <person name="Wei J."/>
            <person name="Li H."/>
            <person name="Zhao S."/>
            <person name="Guan W."/>
        </authorList>
    </citation>
    <scope>NUCLEOTIDE SEQUENCE [LARGE SCALE GENOMIC DNA]</scope>
    <source>
        <strain evidence="3 4">CICC 11043</strain>
    </source>
</reference>
<gene>
    <name evidence="3" type="ORF">R5U08_00380</name>
</gene>
<name>A0ABZ0K3S3_STRC4</name>
<dbReference type="InterPro" id="IPR036188">
    <property type="entry name" value="FAD/NAD-bd_sf"/>
</dbReference>
<accession>A0ABZ0K3S3</accession>
<dbReference type="PANTHER" id="PTHR42685">
    <property type="entry name" value="GERANYLGERANYL DIPHOSPHATE REDUCTASE"/>
    <property type="match status" value="1"/>
</dbReference>
<reference evidence="3 4" key="2">
    <citation type="journal article" date="2024" name="Microb. Biotechnol.">
        <title>The involvement of multiple ABC transporters in daunorubicin efflux in Streptomyces coeruleorubidus.</title>
        <authorList>
            <person name="Dong J."/>
            <person name="Ning J."/>
            <person name="Tian Y."/>
            <person name="Li H."/>
            <person name="Chen H."/>
            <person name="Guan W."/>
        </authorList>
    </citation>
    <scope>NUCLEOTIDE SEQUENCE [LARGE SCALE GENOMIC DNA]</scope>
    <source>
        <strain evidence="3 4">CICC 11043</strain>
    </source>
</reference>
<feature type="region of interest" description="Disordered" evidence="1">
    <location>
        <begin position="423"/>
        <end position="446"/>
    </location>
</feature>
<evidence type="ECO:0000313" key="4">
    <source>
        <dbReference type="Proteomes" id="UP001305002"/>
    </source>
</evidence>
<evidence type="ECO:0000259" key="2">
    <source>
        <dbReference type="Pfam" id="PF01494"/>
    </source>
</evidence>
<feature type="domain" description="FAD-binding" evidence="2">
    <location>
        <begin position="2"/>
        <end position="193"/>
    </location>
</feature>
<dbReference type="EMBL" id="CP137524">
    <property type="protein sequence ID" value="WOT32703.1"/>
    <property type="molecule type" value="Genomic_DNA"/>
</dbReference>
<sequence length="446" mass="47322">MDYDVIIVGASIAGCTAATAYGRAGLRVALVERHRNPQAHKTLCGHFVLGGTHDVLQRLDLWQPMLPRGAAVTHSLGVLIEPGTGTGIRTGTTPWAGTGTEWIVPRPDSRIPPAISLRRRKLDPLLREIAGSTPGVDLKPGHRAVGLVEDAGGAVAGVVTTDLGTGRTTTLRARLVVGADGHRSTVAALAGVAEDHAPNERFLFWTYYEGAATNGPGDGQVWRLGQDVAVCIPVDDGLTQVGVFPAKDRLSEFTADRTAAFERFAARLPDGPSLAGARRVSNLIGTTDYPCVRRDPTPRPGLALIGDAATTSDPVPAVGCGWAFRSAAWLADATAETLALGGDLRPALRSYRRAHRFIDKYDDLGRKEALATPPDRLQRAVYAAAVTDPDIARRLAMFAMRAAGPSVLLNPKVMARAFAGARVRGRRRNDSRAPASPSTPHRAPVP</sequence>
<dbReference type="InterPro" id="IPR002938">
    <property type="entry name" value="FAD-bd"/>
</dbReference>
<dbReference type="EC" id="1.-.-.-" evidence="3"/>
<dbReference type="InterPro" id="IPR050407">
    <property type="entry name" value="Geranylgeranyl_reductase"/>
</dbReference>
<proteinExistence type="predicted"/>
<dbReference type="PRINTS" id="PR00420">
    <property type="entry name" value="RNGMNOXGNASE"/>
</dbReference>
<dbReference type="Pfam" id="PF01494">
    <property type="entry name" value="FAD_binding_3"/>
    <property type="match status" value="1"/>
</dbReference>
<evidence type="ECO:0000313" key="3">
    <source>
        <dbReference type="EMBL" id="WOT32703.1"/>
    </source>
</evidence>